<evidence type="ECO:0000256" key="2">
    <source>
        <dbReference type="ARBA" id="ARBA00005102"/>
    </source>
</evidence>
<keyword evidence="8" id="KW-1185">Reference proteome</keyword>
<keyword evidence="7" id="KW-0378">Hydrolase</keyword>
<dbReference type="PANTHER" id="PTHR31438">
    <property type="entry name" value="LYSINE N-ACYLTRANSFERASE C17G9.06C-RELATED"/>
    <property type="match status" value="1"/>
</dbReference>
<reference evidence="7 8" key="1">
    <citation type="submission" date="2020-07" db="EMBL/GenBank/DDBJ databases">
        <title>Sequencing the genomes of 1000 actinobacteria strains.</title>
        <authorList>
            <person name="Klenk H.-P."/>
        </authorList>
    </citation>
    <scope>NUCLEOTIDE SEQUENCE [LARGE SCALE GENOMIC DNA]</scope>
    <source>
        <strain evidence="7 8">DSM 26487</strain>
    </source>
</reference>
<dbReference type="GO" id="GO:0016410">
    <property type="term" value="F:N-acyltransferase activity"/>
    <property type="evidence" value="ECO:0007669"/>
    <property type="project" value="TreeGrafter"/>
</dbReference>
<dbReference type="AlphaFoldDB" id="A0A7Z0DNA8"/>
<evidence type="ECO:0000256" key="4">
    <source>
        <dbReference type="ARBA" id="ARBA00023251"/>
    </source>
</evidence>
<evidence type="ECO:0000256" key="5">
    <source>
        <dbReference type="ARBA" id="ARBA00031122"/>
    </source>
</evidence>
<dbReference type="GO" id="GO:0046677">
    <property type="term" value="P:response to antibiotic"/>
    <property type="evidence" value="ECO:0007669"/>
    <property type="project" value="UniProtKB-KW"/>
</dbReference>
<comment type="function">
    <text evidence="1">Acyltransferase required for the direct transfer of medium- to long-chain fatty acyl moieties from a carrier protein (MbtL) on to the epsilon-amino group of lysine residue in the mycobactin core.</text>
</comment>
<dbReference type="PROSITE" id="PS51186">
    <property type="entry name" value="GNAT"/>
    <property type="match status" value="1"/>
</dbReference>
<feature type="domain" description="N-acetyltransferase" evidence="6">
    <location>
        <begin position="8"/>
        <end position="170"/>
    </location>
</feature>
<dbReference type="GO" id="GO:0019290">
    <property type="term" value="P:siderophore biosynthetic process"/>
    <property type="evidence" value="ECO:0007669"/>
    <property type="project" value="InterPro"/>
</dbReference>
<dbReference type="Proteomes" id="UP000564496">
    <property type="component" value="Unassembled WGS sequence"/>
</dbReference>
<sequence length="170" mass="19283">MALTTPVLTIRDLAPSADIDLLCSWLQDDRARFWGMVEKPREEIEEIYTWLQEQPHLAAYIVEIDGDPVAMFQTWDPEVDELGTFYDRRPGDLGIHLFLADSPARKGQTKTVIDFFFETVIAKTGARRVVVEPDASNEASIVRLNDYGFKLGPVVQLPHKVAQYAFLDLS</sequence>
<evidence type="ECO:0000313" key="8">
    <source>
        <dbReference type="Proteomes" id="UP000564496"/>
    </source>
</evidence>
<proteinExistence type="predicted"/>
<keyword evidence="4" id="KW-0046">Antibiotic resistance</keyword>
<dbReference type="InterPro" id="IPR019432">
    <property type="entry name" value="Acyltransferase_MbtK/IucB-like"/>
</dbReference>
<comment type="pathway">
    <text evidence="2">Siderophore biosynthesis; mycobactin biosynthesis.</text>
</comment>
<dbReference type="SUPFAM" id="SSF55729">
    <property type="entry name" value="Acyl-CoA N-acyltransferases (Nat)"/>
    <property type="match status" value="1"/>
</dbReference>
<name>A0A7Z0DNA8_9ACTN</name>
<accession>A0A7Z0DNA8</accession>
<evidence type="ECO:0000259" key="6">
    <source>
        <dbReference type="PROSITE" id="PS51186"/>
    </source>
</evidence>
<dbReference type="InterPro" id="IPR000182">
    <property type="entry name" value="GNAT_dom"/>
</dbReference>
<comment type="caution">
    <text evidence="7">The sequence shown here is derived from an EMBL/GenBank/DDBJ whole genome shotgun (WGS) entry which is preliminary data.</text>
</comment>
<gene>
    <name evidence="7" type="ORF">BJ988_003156</name>
</gene>
<evidence type="ECO:0000313" key="7">
    <source>
        <dbReference type="EMBL" id="NYI78508.1"/>
    </source>
</evidence>
<protein>
    <recommendedName>
        <fullName evidence="3">Lysine N-acyltransferase MbtK</fullName>
    </recommendedName>
    <alternativeName>
        <fullName evidence="5">Mycobactin synthase protein K</fullName>
    </alternativeName>
</protein>
<dbReference type="GO" id="GO:0016787">
    <property type="term" value="F:hydrolase activity"/>
    <property type="evidence" value="ECO:0007669"/>
    <property type="project" value="UniProtKB-KW"/>
</dbReference>
<organism evidence="7 8">
    <name type="scientific">Nocardioides panzhihuensis</name>
    <dbReference type="NCBI Taxonomy" id="860243"/>
    <lineage>
        <taxon>Bacteria</taxon>
        <taxon>Bacillati</taxon>
        <taxon>Actinomycetota</taxon>
        <taxon>Actinomycetes</taxon>
        <taxon>Propionibacteriales</taxon>
        <taxon>Nocardioidaceae</taxon>
        <taxon>Nocardioides</taxon>
    </lineage>
</organism>
<dbReference type="Pfam" id="PF13523">
    <property type="entry name" value="Acetyltransf_8"/>
    <property type="match status" value="1"/>
</dbReference>
<dbReference type="RefSeq" id="WP_179658822.1">
    <property type="nucleotide sequence ID" value="NZ_JACBZR010000001.1"/>
</dbReference>
<dbReference type="SMART" id="SM01006">
    <property type="entry name" value="AlcB"/>
    <property type="match status" value="1"/>
</dbReference>
<dbReference type="InterPro" id="IPR016181">
    <property type="entry name" value="Acyl_CoA_acyltransferase"/>
</dbReference>
<dbReference type="PANTHER" id="PTHR31438:SF1">
    <property type="entry name" value="LYSINE N-ACYLTRANSFERASE C17G9.06C-RELATED"/>
    <property type="match status" value="1"/>
</dbReference>
<evidence type="ECO:0000256" key="3">
    <source>
        <dbReference type="ARBA" id="ARBA00020586"/>
    </source>
</evidence>
<dbReference type="Gene3D" id="3.40.630.30">
    <property type="match status" value="1"/>
</dbReference>
<evidence type="ECO:0000256" key="1">
    <source>
        <dbReference type="ARBA" id="ARBA00003818"/>
    </source>
</evidence>
<dbReference type="EMBL" id="JACBZR010000001">
    <property type="protein sequence ID" value="NYI78508.1"/>
    <property type="molecule type" value="Genomic_DNA"/>
</dbReference>
<dbReference type="UniPathway" id="UPA00011"/>